<dbReference type="Pfam" id="PF04525">
    <property type="entry name" value="LOR"/>
    <property type="match status" value="1"/>
</dbReference>
<evidence type="ECO:0000313" key="3">
    <source>
        <dbReference type="Proteomes" id="UP000824469"/>
    </source>
</evidence>
<comment type="similarity">
    <text evidence="1">Belongs to the LOR family.</text>
</comment>
<dbReference type="InterPro" id="IPR038595">
    <property type="entry name" value="LOR_sf"/>
</dbReference>
<dbReference type="SUPFAM" id="SSF54518">
    <property type="entry name" value="Tubby C-terminal domain-like"/>
    <property type="match status" value="1"/>
</dbReference>
<reference evidence="2 3" key="1">
    <citation type="journal article" date="2021" name="Nat. Plants">
        <title>The Taxus genome provides insights into paclitaxel biosynthesis.</title>
        <authorList>
            <person name="Xiong X."/>
            <person name="Gou J."/>
            <person name="Liao Q."/>
            <person name="Li Y."/>
            <person name="Zhou Q."/>
            <person name="Bi G."/>
            <person name="Li C."/>
            <person name="Du R."/>
            <person name="Wang X."/>
            <person name="Sun T."/>
            <person name="Guo L."/>
            <person name="Liang H."/>
            <person name="Lu P."/>
            <person name="Wu Y."/>
            <person name="Zhang Z."/>
            <person name="Ro D.K."/>
            <person name="Shang Y."/>
            <person name="Huang S."/>
            <person name="Yan J."/>
        </authorList>
    </citation>
    <scope>NUCLEOTIDE SEQUENCE [LARGE SCALE GENOMIC DNA]</scope>
    <source>
        <strain evidence="2">Ta-2019</strain>
    </source>
</reference>
<dbReference type="InterPro" id="IPR025659">
    <property type="entry name" value="Tubby-like_C"/>
</dbReference>
<keyword evidence="3" id="KW-1185">Reference proteome</keyword>
<comment type="caution">
    <text evidence="2">The sequence shown here is derived from an EMBL/GenBank/DDBJ whole genome shotgun (WGS) entry which is preliminary data.</text>
</comment>
<dbReference type="EMBL" id="JAHRHJ020000007">
    <property type="protein sequence ID" value="KAH9308860.1"/>
    <property type="molecule type" value="Genomic_DNA"/>
</dbReference>
<dbReference type="Proteomes" id="UP000824469">
    <property type="component" value="Unassembled WGS sequence"/>
</dbReference>
<evidence type="ECO:0000256" key="1">
    <source>
        <dbReference type="ARBA" id="ARBA00005437"/>
    </source>
</evidence>
<dbReference type="OMA" id="YANRSCA"/>
<gene>
    <name evidence="2" type="ORF">KI387_036771</name>
</gene>
<name>A0AA38FR99_TAXCH</name>
<evidence type="ECO:0000313" key="2">
    <source>
        <dbReference type="EMBL" id="KAH9308860.1"/>
    </source>
</evidence>
<protein>
    <submittedName>
        <fullName evidence="2">Uncharacterized protein</fullName>
    </submittedName>
</protein>
<dbReference type="AlphaFoldDB" id="A0AA38FR99"/>
<dbReference type="PANTHER" id="PTHR31087:SF161">
    <property type="entry name" value="TUBBY C 2 FAMILY PROTEIN"/>
    <property type="match status" value="1"/>
</dbReference>
<accession>A0AA38FR99</accession>
<sequence length="221" mass="25091">MGGTVRIHPVQARGSESEEFCTALTVWRKSLLFNCNGFTVFHPATGRLAFRVENYHSDPKKELLLMDAAGNSVLTMTRKRLSLHNEWQAFLGDKSSGQKPLFTVIRRRRWCALAGDSSVAEIFVEGSIKQKKMKRHPDYQIEGSYANRSCAVYNTSRNIVVEMKRKQVSSEITLGGDVFSVIVQPGFDQAFVMGFVVILDQIASSSPKQRRQFWGYFFKPR</sequence>
<proteinExistence type="inferred from homology"/>
<dbReference type="PANTHER" id="PTHR31087">
    <property type="match status" value="1"/>
</dbReference>
<dbReference type="InterPro" id="IPR007612">
    <property type="entry name" value="LOR"/>
</dbReference>
<organism evidence="2 3">
    <name type="scientific">Taxus chinensis</name>
    <name type="common">Chinese yew</name>
    <name type="synonym">Taxus wallichiana var. chinensis</name>
    <dbReference type="NCBI Taxonomy" id="29808"/>
    <lineage>
        <taxon>Eukaryota</taxon>
        <taxon>Viridiplantae</taxon>
        <taxon>Streptophyta</taxon>
        <taxon>Embryophyta</taxon>
        <taxon>Tracheophyta</taxon>
        <taxon>Spermatophyta</taxon>
        <taxon>Pinopsida</taxon>
        <taxon>Pinidae</taxon>
        <taxon>Conifers II</taxon>
        <taxon>Cupressales</taxon>
        <taxon>Taxaceae</taxon>
        <taxon>Taxus</taxon>
    </lineage>
</organism>
<dbReference type="Gene3D" id="2.40.160.200">
    <property type="entry name" value="LURP1-related"/>
    <property type="match status" value="1"/>
</dbReference>